<reference evidence="2 3" key="1">
    <citation type="submission" date="2018-03" db="EMBL/GenBank/DDBJ databases">
        <title>Genomic Encyclopedia of Archaeal and Bacterial Type Strains, Phase II (KMG-II): from individual species to whole genera.</title>
        <authorList>
            <person name="Goeker M."/>
        </authorList>
    </citation>
    <scope>NUCLEOTIDE SEQUENCE [LARGE SCALE GENOMIC DNA]</scope>
    <source>
        <strain evidence="2 3">DSM 44720</strain>
    </source>
</reference>
<organism evidence="2 3">
    <name type="scientific">Umezawaea tangerina</name>
    <dbReference type="NCBI Taxonomy" id="84725"/>
    <lineage>
        <taxon>Bacteria</taxon>
        <taxon>Bacillati</taxon>
        <taxon>Actinomycetota</taxon>
        <taxon>Actinomycetes</taxon>
        <taxon>Pseudonocardiales</taxon>
        <taxon>Pseudonocardiaceae</taxon>
        <taxon>Umezawaea</taxon>
    </lineage>
</organism>
<evidence type="ECO:0000313" key="3">
    <source>
        <dbReference type="Proteomes" id="UP000239494"/>
    </source>
</evidence>
<feature type="transmembrane region" description="Helical" evidence="1">
    <location>
        <begin position="193"/>
        <end position="215"/>
    </location>
</feature>
<evidence type="ECO:0000256" key="1">
    <source>
        <dbReference type="SAM" id="Phobius"/>
    </source>
</evidence>
<dbReference type="InterPro" id="IPR047928">
    <property type="entry name" value="Perm_prefix_1"/>
</dbReference>
<dbReference type="AlphaFoldDB" id="A0A2T0TMD7"/>
<keyword evidence="3" id="KW-1185">Reference proteome</keyword>
<proteinExistence type="predicted"/>
<keyword evidence="1" id="KW-0812">Transmembrane</keyword>
<evidence type="ECO:0000313" key="2">
    <source>
        <dbReference type="EMBL" id="PRY46797.1"/>
    </source>
</evidence>
<accession>A0A2T0TMD7</accession>
<keyword evidence="1" id="KW-1133">Transmembrane helix</keyword>
<dbReference type="EMBL" id="PVTF01000001">
    <property type="protein sequence ID" value="PRY46797.1"/>
    <property type="molecule type" value="Genomic_DNA"/>
</dbReference>
<feature type="transmembrane region" description="Helical" evidence="1">
    <location>
        <begin position="130"/>
        <end position="150"/>
    </location>
</feature>
<protein>
    <submittedName>
        <fullName evidence="2">Uncharacterized protein</fullName>
    </submittedName>
</protein>
<name>A0A2T0TMD7_9PSEU</name>
<comment type="caution">
    <text evidence="2">The sequence shown here is derived from an EMBL/GenBank/DDBJ whole genome shotgun (WGS) entry which is preliminary data.</text>
</comment>
<feature type="transmembrane region" description="Helical" evidence="1">
    <location>
        <begin position="162"/>
        <end position="187"/>
    </location>
</feature>
<dbReference type="Proteomes" id="UP000239494">
    <property type="component" value="Unassembled WGS sequence"/>
</dbReference>
<keyword evidence="1" id="KW-0472">Membrane</keyword>
<dbReference type="NCBIfam" id="NF038403">
    <property type="entry name" value="perm_prefix_1"/>
    <property type="match status" value="1"/>
</dbReference>
<gene>
    <name evidence="2" type="ORF">CLV43_1011078</name>
</gene>
<sequence length="226" mass="23820">MAGASVIDSYVGELDGRLRGPAAAKADLLAEARDSLDDAAERHRDHGLSAEEAERRAVEEFGPLTAVVPGYQGELAAAHAATMLRTLMVLIPLTNVVWELNRMFWIGPWPSFPGTPTPAWYKVVSQANGYVPWVITAGAAGSLLVGRLLSRRGVGGMALGRLAAAVAVTCVGFAIVLNLAVITGTAVLDAPRLLMPAPVMAATLLFYVVFFRVGLLAKRCLALSAV</sequence>